<evidence type="ECO:0000259" key="2">
    <source>
        <dbReference type="Pfam" id="PF03813"/>
    </source>
</evidence>
<keyword evidence="1" id="KW-0539">Nucleus</keyword>
<dbReference type="InterPro" id="IPR035368">
    <property type="entry name" value="Nrap_D3"/>
</dbReference>
<keyword evidence="8" id="KW-1185">Reference proteome</keyword>
<dbReference type="Pfam" id="PF17404">
    <property type="entry name" value="Nrap_D3"/>
    <property type="match status" value="1"/>
</dbReference>
<evidence type="ECO:0000313" key="8">
    <source>
        <dbReference type="Proteomes" id="UP000030680"/>
    </source>
</evidence>
<dbReference type="STRING" id="130081.M2XHW7"/>
<dbReference type="GO" id="GO:0003723">
    <property type="term" value="F:RNA binding"/>
    <property type="evidence" value="ECO:0007669"/>
    <property type="project" value="UniProtKB-KW"/>
</dbReference>
<dbReference type="Pfam" id="PF17405">
    <property type="entry name" value="Nrap_D4"/>
    <property type="match status" value="1"/>
</dbReference>
<dbReference type="PANTHER" id="PTHR17972">
    <property type="entry name" value="NUCLEOLAR RNA-ASSOCIATED PROTEIN"/>
    <property type="match status" value="1"/>
</dbReference>
<keyword evidence="1" id="KW-0694">RNA-binding</keyword>
<dbReference type="Pfam" id="PF03813">
    <property type="entry name" value="Nrap"/>
    <property type="match status" value="1"/>
</dbReference>
<proteinExistence type="inferred from homology"/>
<gene>
    <name evidence="7" type="ORF">Gasu_29140</name>
</gene>
<dbReference type="GO" id="GO:0032040">
    <property type="term" value="C:small-subunit processome"/>
    <property type="evidence" value="ECO:0007669"/>
    <property type="project" value="TreeGrafter"/>
</dbReference>
<dbReference type="AlphaFoldDB" id="M2XHW7"/>
<evidence type="ECO:0000259" key="4">
    <source>
        <dbReference type="Pfam" id="PF17405"/>
    </source>
</evidence>
<evidence type="ECO:0000259" key="6">
    <source>
        <dbReference type="Pfam" id="PF17407"/>
    </source>
</evidence>
<feature type="domain" description="Nrap protein" evidence="2">
    <location>
        <begin position="125"/>
        <end position="236"/>
    </location>
</feature>
<dbReference type="Gene3D" id="3.30.70.3030">
    <property type="match status" value="1"/>
</dbReference>
<dbReference type="GO" id="GO:0032545">
    <property type="term" value="C:CURI complex"/>
    <property type="evidence" value="ECO:0007669"/>
    <property type="project" value="TreeGrafter"/>
</dbReference>
<dbReference type="OrthoDB" id="3786at2759"/>
<dbReference type="Gramene" id="EME29692">
    <property type="protein sequence ID" value="EME29692"/>
    <property type="gene ID" value="Gasu_29140"/>
</dbReference>
<protein>
    <submittedName>
        <fullName evidence="7">RNA-binding protein</fullName>
    </submittedName>
</protein>
<evidence type="ECO:0000313" key="7">
    <source>
        <dbReference type="EMBL" id="EME29692.1"/>
    </source>
</evidence>
<accession>M2XHW7</accession>
<dbReference type="GO" id="GO:0006364">
    <property type="term" value="P:rRNA processing"/>
    <property type="evidence" value="ECO:0007669"/>
    <property type="project" value="TreeGrafter"/>
</dbReference>
<dbReference type="RefSeq" id="XP_005706212.1">
    <property type="nucleotide sequence ID" value="XM_005706155.1"/>
</dbReference>
<dbReference type="Pfam" id="PF17407">
    <property type="entry name" value="Nrap_D6"/>
    <property type="match status" value="1"/>
</dbReference>
<feature type="domain" description="Nrap protein" evidence="6">
    <location>
        <begin position="898"/>
        <end position="1019"/>
    </location>
</feature>
<dbReference type="KEGG" id="gsl:Gasu_29140"/>
<dbReference type="Pfam" id="PF17406">
    <property type="entry name" value="Nrap_D5"/>
    <property type="match status" value="1"/>
</dbReference>
<organism evidence="7 8">
    <name type="scientific">Galdieria sulphuraria</name>
    <name type="common">Red alga</name>
    <dbReference type="NCBI Taxonomy" id="130081"/>
    <lineage>
        <taxon>Eukaryota</taxon>
        <taxon>Rhodophyta</taxon>
        <taxon>Bangiophyceae</taxon>
        <taxon>Galdieriales</taxon>
        <taxon>Galdieriaceae</taxon>
        <taxon>Galdieria</taxon>
    </lineage>
</organism>
<feature type="domain" description="Nrap protein" evidence="3">
    <location>
        <begin position="425"/>
        <end position="537"/>
    </location>
</feature>
<sequence length="1025" mass="120721">MMILSDYLSSICSKRIEDDSSSLDGIRSKIELQMKQAISRWKWNSISSTQKQLSSFLRACDGLWSDRYGENHSWSGNLCNVQDNHPTRDSRSSNGVGQPWSFTFEEHCWLRVLSVKSAGASRLFVLVEMPRKLFVTSDILHWRYHDKRKIFLAVLGWCLAQSGHFVEIVPWAVGKPLLRFRLDKTFDIFLFPCAPKDVFQPEKIFKKKTLAWNGHSDYYYRTTLLEDVLLEPTFQQVIKAEENFSEWKQVIHFFQNWYSTWHKRNNLFVQSEDIFLMSVWFMIDSIVTKDMHWKRLDHIHLLEYCFQILNCQVKDILQGERQSLLPLVYLCPFMDLIPLSSLPKDCTVYGDLYSLWKSIQYTIRSFDMSTCLKSQWITMGDWMLCTAFPGELHEDSDHSLVGLWDTFLSIEFSVPKEWKMLELISFLAKCYWILYQALWKRCVYLSVVQISIQGSSGCFVVGCRLTPKDAFAMVEKATNQQEKEHFLTFWKEKCELRRYRDGNVCESLVWKQQQEEETDVPLQSLFHRICHYALSRQMPWVKGEQIQIFCDLLESLLPSPSYDQSFSSLPWVAGFERLVNRLRKLEELPFGIHNICVVGDMFRGTSVILPDVWQNQAIFQHVDAPKAMIVVENNIQWPIMDDREAQQMMRIGYYLALKKCLQDQGIESCVDERGLDVVFEDYIYRFEIWMLQEYQQALTNEHRETVVAIQLHYHLKYMTEKDTFQQSFADACRLAKRWLSCHMFSDYFADEMVELLVARAYIHEMGSLDGDIPCTGFSGFYHFLYVLSLFANQKSTIVVPVPDHDELEDVHSVFPFIEDSNQVSNIYIQQQAHSFYWMLHNRFLFPLYRSAQGIPEWPVLKRIGQVAKATCKALEQRIISPDKWNMDGLKIVFRPDVSVYDAVIVMHKKYLSRVERYSLDSCKKKYPSAKSIPLDALYVNLDPLEYFVQQLREKFGTFALFFYDKYGGYQIGLLWRPVKRTFSLSHMPFMKPEKGQWQVNYDEILYDIKQMGGPWIKQIKQDKPH</sequence>
<dbReference type="GeneID" id="17088469"/>
<comment type="similarity">
    <text evidence="1">Belongs to the NRAP family.</text>
</comment>
<comment type="subcellular location">
    <subcellularLocation>
        <location evidence="1">Nucleus</location>
        <location evidence="1">Nucleolus</location>
    </subcellularLocation>
</comment>
<dbReference type="eggNOG" id="KOG2054">
    <property type="taxonomic scope" value="Eukaryota"/>
</dbReference>
<evidence type="ECO:0000259" key="5">
    <source>
        <dbReference type="Pfam" id="PF17406"/>
    </source>
</evidence>
<evidence type="ECO:0000256" key="1">
    <source>
        <dbReference type="RuleBase" id="RU364032"/>
    </source>
</evidence>
<dbReference type="GO" id="GO:0006409">
    <property type="term" value="P:tRNA export from nucleus"/>
    <property type="evidence" value="ECO:0007669"/>
    <property type="project" value="TreeGrafter"/>
</dbReference>
<dbReference type="InterPro" id="IPR035082">
    <property type="entry name" value="Nrap_D1"/>
</dbReference>
<dbReference type="EMBL" id="KB454506">
    <property type="protein sequence ID" value="EME29692.1"/>
    <property type="molecule type" value="Genomic_DNA"/>
</dbReference>
<dbReference type="InterPro" id="IPR035370">
    <property type="entry name" value="Nrap_D5"/>
</dbReference>
<dbReference type="InterPro" id="IPR035369">
    <property type="entry name" value="Nrap_D4"/>
</dbReference>
<dbReference type="PANTHER" id="PTHR17972:SF0">
    <property type="entry name" value="NUCLEOLAR PROTEIN 6"/>
    <property type="match status" value="1"/>
</dbReference>
<dbReference type="GO" id="GO:0034456">
    <property type="term" value="C:UTP-C complex"/>
    <property type="evidence" value="ECO:0007669"/>
    <property type="project" value="TreeGrafter"/>
</dbReference>
<evidence type="ECO:0000259" key="3">
    <source>
        <dbReference type="Pfam" id="PF17404"/>
    </source>
</evidence>
<name>M2XHW7_GALSU</name>
<dbReference type="InterPro" id="IPR005554">
    <property type="entry name" value="NOL6/Upt22"/>
</dbReference>
<feature type="domain" description="Nrap protein" evidence="4">
    <location>
        <begin position="562"/>
        <end position="696"/>
    </location>
</feature>
<dbReference type="Proteomes" id="UP000030680">
    <property type="component" value="Unassembled WGS sequence"/>
</dbReference>
<reference evidence="8" key="1">
    <citation type="journal article" date="2013" name="Science">
        <title>Gene transfer from bacteria and archaea facilitated evolution of an extremophilic eukaryote.</title>
        <authorList>
            <person name="Schonknecht G."/>
            <person name="Chen W.H."/>
            <person name="Ternes C.M."/>
            <person name="Barbier G.G."/>
            <person name="Shrestha R.P."/>
            <person name="Stanke M."/>
            <person name="Brautigam A."/>
            <person name="Baker B.J."/>
            <person name="Banfield J.F."/>
            <person name="Garavito R.M."/>
            <person name="Carr K."/>
            <person name="Wilkerson C."/>
            <person name="Rensing S.A."/>
            <person name="Gagneul D."/>
            <person name="Dickenson N.E."/>
            <person name="Oesterhelt C."/>
            <person name="Lercher M.J."/>
            <person name="Weber A.P."/>
        </authorList>
    </citation>
    <scope>NUCLEOTIDE SEQUENCE [LARGE SCALE GENOMIC DNA]</scope>
    <source>
        <strain evidence="8">074W</strain>
    </source>
</reference>
<dbReference type="InterPro" id="IPR035371">
    <property type="entry name" value="Nrap_D6"/>
</dbReference>
<feature type="domain" description="Nrap protein" evidence="5">
    <location>
        <begin position="726"/>
        <end position="882"/>
    </location>
</feature>